<comment type="caution">
    <text evidence="1">The sequence shown here is derived from an EMBL/GenBank/DDBJ whole genome shotgun (WGS) entry which is preliminary data.</text>
</comment>
<dbReference type="Proteomes" id="UP000294927">
    <property type="component" value="Unassembled WGS sequence"/>
</dbReference>
<keyword evidence="2" id="KW-1185">Reference proteome</keyword>
<dbReference type="AlphaFoldDB" id="A0A4R7V2M5"/>
<evidence type="ECO:0000313" key="2">
    <source>
        <dbReference type="Proteomes" id="UP000294927"/>
    </source>
</evidence>
<dbReference type="EMBL" id="SOCP01000019">
    <property type="protein sequence ID" value="TDV41696.1"/>
    <property type="molecule type" value="Genomic_DNA"/>
</dbReference>
<evidence type="ECO:0000313" key="1">
    <source>
        <dbReference type="EMBL" id="TDV41696.1"/>
    </source>
</evidence>
<reference evidence="1 2" key="1">
    <citation type="submission" date="2019-03" db="EMBL/GenBank/DDBJ databases">
        <title>Genomic Encyclopedia of Archaeal and Bacterial Type Strains, Phase II (KMG-II): from individual species to whole genera.</title>
        <authorList>
            <person name="Goeker M."/>
        </authorList>
    </citation>
    <scope>NUCLEOTIDE SEQUENCE [LARGE SCALE GENOMIC DNA]</scope>
    <source>
        <strain evidence="1 2">DSM 45499</strain>
    </source>
</reference>
<name>A0A4R7V2M5_9PSEU</name>
<organism evidence="1 2">
    <name type="scientific">Actinophytocola oryzae</name>
    <dbReference type="NCBI Taxonomy" id="502181"/>
    <lineage>
        <taxon>Bacteria</taxon>
        <taxon>Bacillati</taxon>
        <taxon>Actinomycetota</taxon>
        <taxon>Actinomycetes</taxon>
        <taxon>Pseudonocardiales</taxon>
        <taxon>Pseudonocardiaceae</taxon>
    </lineage>
</organism>
<protein>
    <submittedName>
        <fullName evidence="1">Uncharacterized protein</fullName>
    </submittedName>
</protein>
<gene>
    <name evidence="1" type="ORF">CLV71_11918</name>
</gene>
<accession>A0A4R7V2M5</accession>
<proteinExistence type="predicted"/>
<sequence>MNDFITQLNVQLPLLIENEAPTPIPLAISGDGTFGGPVSSNTEVRIVPEGNAFEPVSAIVVRTTGPAGVVPTPARLLSGIGASLYTMSVEAVSAFSRDVLPRLSSLSQKRTTISVGSFYDLTIVVVNSSRLSYIFTPIGVTPAAGLY</sequence>